<name>A0AAP5IHH8_9CYAN</name>
<keyword evidence="2" id="KW-1185">Reference proteome</keyword>
<sequence>QHGKSTLFPLFHGASFQELKRVINITPEKIHLPNKACCFNQAFVMQYVFHGPNIAIGYIV</sequence>
<dbReference type="Proteomes" id="UP000667802">
    <property type="component" value="Unassembled WGS sequence"/>
</dbReference>
<proteinExistence type="predicted"/>
<evidence type="ECO:0000313" key="2">
    <source>
        <dbReference type="Proteomes" id="UP000667802"/>
    </source>
</evidence>
<organism evidence="1 2">
    <name type="scientific">Aetokthonos hydrillicola Thurmond2011</name>
    <dbReference type="NCBI Taxonomy" id="2712845"/>
    <lineage>
        <taxon>Bacteria</taxon>
        <taxon>Bacillati</taxon>
        <taxon>Cyanobacteriota</taxon>
        <taxon>Cyanophyceae</taxon>
        <taxon>Nostocales</taxon>
        <taxon>Hapalosiphonaceae</taxon>
        <taxon>Aetokthonos</taxon>
    </lineage>
</organism>
<dbReference type="RefSeq" id="WP_310834558.1">
    <property type="nucleotide sequence ID" value="NZ_JAALHA020000050.1"/>
</dbReference>
<protein>
    <submittedName>
        <fullName evidence="1">Uncharacterized protein</fullName>
    </submittedName>
</protein>
<evidence type="ECO:0000313" key="1">
    <source>
        <dbReference type="EMBL" id="MDR9900984.1"/>
    </source>
</evidence>
<reference evidence="2" key="1">
    <citation type="journal article" date="2021" name="Science">
        <title>Hunting the eagle killer: A cyanobacterial neurotoxin causes vacuolar myelinopathy.</title>
        <authorList>
            <person name="Breinlinger S."/>
            <person name="Phillips T.J."/>
            <person name="Haram B.N."/>
            <person name="Mares J."/>
            <person name="Martinez Yerena J.A."/>
            <person name="Hrouzek P."/>
            <person name="Sobotka R."/>
            <person name="Henderson W.M."/>
            <person name="Schmieder P."/>
            <person name="Williams S.M."/>
            <person name="Lauderdale J.D."/>
            <person name="Wilde H.D."/>
            <person name="Gerrin W."/>
            <person name="Kust A."/>
            <person name="Washington J.W."/>
            <person name="Wagner C."/>
            <person name="Geier B."/>
            <person name="Liebeke M."/>
            <person name="Enke H."/>
            <person name="Niedermeyer T.H.J."/>
            <person name="Wilde S.B."/>
        </authorList>
    </citation>
    <scope>NUCLEOTIDE SEQUENCE [LARGE SCALE GENOMIC DNA]</scope>
    <source>
        <strain evidence="2">Thurmond2011</strain>
    </source>
</reference>
<accession>A0AAP5IHH8</accession>
<dbReference type="AlphaFoldDB" id="A0AAP5IHH8"/>
<comment type="caution">
    <text evidence="1">The sequence shown here is derived from an EMBL/GenBank/DDBJ whole genome shotgun (WGS) entry which is preliminary data.</text>
</comment>
<gene>
    <name evidence="1" type="ORF">G7B40_042185</name>
</gene>
<dbReference type="EMBL" id="JAALHA020000050">
    <property type="protein sequence ID" value="MDR9900984.1"/>
    <property type="molecule type" value="Genomic_DNA"/>
</dbReference>
<feature type="non-terminal residue" evidence="1">
    <location>
        <position position="1"/>
    </location>
</feature>